<evidence type="ECO:0000256" key="6">
    <source>
        <dbReference type="ARBA" id="ARBA00022786"/>
    </source>
</evidence>
<feature type="region of interest" description="Disordered" evidence="10">
    <location>
        <begin position="901"/>
        <end position="943"/>
    </location>
</feature>
<comment type="pathway">
    <text evidence="2">Protein modification; protein ubiquitination.</text>
</comment>
<keyword evidence="7" id="KW-0862">Zinc</keyword>
<keyword evidence="8" id="KW-0539">Nucleus</keyword>
<dbReference type="CDD" id="cd15669">
    <property type="entry name" value="ePHD_PHF7_G2E3_like"/>
    <property type="match status" value="1"/>
</dbReference>
<evidence type="ECO:0000259" key="12">
    <source>
        <dbReference type="PROSITE" id="PS51805"/>
    </source>
</evidence>
<dbReference type="Gene3D" id="3.30.40.10">
    <property type="entry name" value="Zinc/RING finger domain, C3HC4 (zinc finger)"/>
    <property type="match status" value="2"/>
</dbReference>
<gene>
    <name evidence="13" type="ORF">R5R35_011177</name>
</gene>
<protein>
    <recommendedName>
        <fullName evidence="15">G2/M phase-specific E3 ubiquitin-protein ligase</fullName>
    </recommendedName>
</protein>
<evidence type="ECO:0000256" key="3">
    <source>
        <dbReference type="ARBA" id="ARBA00022679"/>
    </source>
</evidence>
<dbReference type="InterPro" id="IPR042013">
    <property type="entry name" value="PHF7/G2E3_ePHD"/>
</dbReference>
<dbReference type="SUPFAM" id="SSF57903">
    <property type="entry name" value="FYVE/PHD zinc finger"/>
    <property type="match status" value="1"/>
</dbReference>
<dbReference type="Pfam" id="PF26054">
    <property type="entry name" value="PHD_G2E3"/>
    <property type="match status" value="1"/>
</dbReference>
<dbReference type="AlphaFoldDB" id="A0AAN9VM58"/>
<dbReference type="SMART" id="SM00249">
    <property type="entry name" value="PHD"/>
    <property type="match status" value="3"/>
</dbReference>
<feature type="compositionally biased region" description="Acidic residues" evidence="10">
    <location>
        <begin position="391"/>
        <end position="405"/>
    </location>
</feature>
<dbReference type="GO" id="GO:0008270">
    <property type="term" value="F:zinc ion binding"/>
    <property type="evidence" value="ECO:0007669"/>
    <property type="project" value="UniProtKB-KW"/>
</dbReference>
<keyword evidence="3" id="KW-0808">Transferase</keyword>
<feature type="compositionally biased region" description="Polar residues" evidence="10">
    <location>
        <begin position="353"/>
        <end position="367"/>
    </location>
</feature>
<feature type="compositionally biased region" description="Basic and acidic residues" evidence="10">
    <location>
        <begin position="294"/>
        <end position="314"/>
    </location>
</feature>
<evidence type="ECO:0000256" key="5">
    <source>
        <dbReference type="ARBA" id="ARBA00022771"/>
    </source>
</evidence>
<reference evidence="13 14" key="1">
    <citation type="submission" date="2024-03" db="EMBL/GenBank/DDBJ databases">
        <title>The genome assembly and annotation of the cricket Gryllus longicercus Weissman &amp; Gray.</title>
        <authorList>
            <person name="Szrajer S."/>
            <person name="Gray D."/>
            <person name="Ylla G."/>
        </authorList>
    </citation>
    <scope>NUCLEOTIDE SEQUENCE [LARGE SCALE GENOMIC DNA]</scope>
    <source>
        <strain evidence="13">DAG 2021-001</strain>
        <tissue evidence="13">Whole body minus gut</tissue>
    </source>
</reference>
<comment type="caution">
    <text evidence="13">The sequence shown here is derived from an EMBL/GenBank/DDBJ whole genome shotgun (WGS) entry which is preliminary data.</text>
</comment>
<dbReference type="InterPro" id="IPR011011">
    <property type="entry name" value="Znf_FYVE_PHD"/>
</dbReference>
<evidence type="ECO:0000256" key="2">
    <source>
        <dbReference type="ARBA" id="ARBA00004906"/>
    </source>
</evidence>
<feature type="domain" description="RING-type" evidence="11">
    <location>
        <begin position="143"/>
        <end position="192"/>
    </location>
</feature>
<organism evidence="13 14">
    <name type="scientific">Gryllus longicercus</name>
    <dbReference type="NCBI Taxonomy" id="2509291"/>
    <lineage>
        <taxon>Eukaryota</taxon>
        <taxon>Metazoa</taxon>
        <taxon>Ecdysozoa</taxon>
        <taxon>Arthropoda</taxon>
        <taxon>Hexapoda</taxon>
        <taxon>Insecta</taxon>
        <taxon>Pterygota</taxon>
        <taxon>Neoptera</taxon>
        <taxon>Polyneoptera</taxon>
        <taxon>Orthoptera</taxon>
        <taxon>Ensifera</taxon>
        <taxon>Gryllidea</taxon>
        <taxon>Grylloidea</taxon>
        <taxon>Gryllidae</taxon>
        <taxon>Gryllinae</taxon>
        <taxon>Gryllus</taxon>
    </lineage>
</organism>
<keyword evidence="4" id="KW-0479">Metal-binding</keyword>
<dbReference type="InterPro" id="IPR001841">
    <property type="entry name" value="Znf_RING"/>
</dbReference>
<evidence type="ECO:0000256" key="4">
    <source>
        <dbReference type="ARBA" id="ARBA00022723"/>
    </source>
</evidence>
<dbReference type="PROSITE" id="PS51805">
    <property type="entry name" value="EPHD"/>
    <property type="match status" value="1"/>
</dbReference>
<evidence type="ECO:0008006" key="15">
    <source>
        <dbReference type="Google" id="ProtNLM"/>
    </source>
</evidence>
<dbReference type="EMBL" id="JAZDUA010000226">
    <property type="protein sequence ID" value="KAK7863552.1"/>
    <property type="molecule type" value="Genomic_DNA"/>
</dbReference>
<dbReference type="InterPro" id="IPR059102">
    <property type="entry name" value="PHD_PHF7/G2E3-like"/>
</dbReference>
<evidence type="ECO:0000313" key="13">
    <source>
        <dbReference type="EMBL" id="KAK7863552.1"/>
    </source>
</evidence>
<proteinExistence type="predicted"/>
<keyword evidence="5 9" id="KW-0863">Zinc-finger</keyword>
<accession>A0AAN9VM58</accession>
<dbReference type="GO" id="GO:0005634">
    <property type="term" value="C:nucleus"/>
    <property type="evidence" value="ECO:0007669"/>
    <property type="project" value="TreeGrafter"/>
</dbReference>
<keyword evidence="14" id="KW-1185">Reference proteome</keyword>
<dbReference type="PANTHER" id="PTHR12420:SF42">
    <property type="entry name" value="G2_M PHASE-SPECIFIC E3 UBIQUITIN-PROTEIN LIGASE"/>
    <property type="match status" value="1"/>
</dbReference>
<dbReference type="Proteomes" id="UP001378592">
    <property type="component" value="Unassembled WGS sequence"/>
</dbReference>
<comment type="subcellular location">
    <subcellularLocation>
        <location evidence="1">Nucleus</location>
    </subcellularLocation>
</comment>
<evidence type="ECO:0000256" key="9">
    <source>
        <dbReference type="PROSITE-ProRule" id="PRU00175"/>
    </source>
</evidence>
<evidence type="ECO:0000256" key="10">
    <source>
        <dbReference type="SAM" id="MobiDB-lite"/>
    </source>
</evidence>
<dbReference type="InterPro" id="IPR001965">
    <property type="entry name" value="Znf_PHD"/>
</dbReference>
<feature type="compositionally biased region" description="Basic and acidic residues" evidence="10">
    <location>
        <begin position="912"/>
        <end position="921"/>
    </location>
</feature>
<evidence type="ECO:0000256" key="1">
    <source>
        <dbReference type="ARBA" id="ARBA00004123"/>
    </source>
</evidence>
<evidence type="ECO:0000259" key="11">
    <source>
        <dbReference type="PROSITE" id="PS50089"/>
    </source>
</evidence>
<dbReference type="InterPro" id="IPR013083">
    <property type="entry name" value="Znf_RING/FYVE/PHD"/>
</dbReference>
<evidence type="ECO:0000256" key="8">
    <source>
        <dbReference type="ARBA" id="ARBA00023242"/>
    </source>
</evidence>
<feature type="region of interest" description="Disordered" evidence="10">
    <location>
        <begin position="771"/>
        <end position="799"/>
    </location>
</feature>
<dbReference type="PROSITE" id="PS50089">
    <property type="entry name" value="ZF_RING_2"/>
    <property type="match status" value="1"/>
</dbReference>
<dbReference type="PANTHER" id="PTHR12420">
    <property type="entry name" value="PHD FINGER PROTEIN"/>
    <property type="match status" value="1"/>
</dbReference>
<feature type="domain" description="PHD-type" evidence="12">
    <location>
        <begin position="8"/>
        <end position="123"/>
    </location>
</feature>
<dbReference type="InterPro" id="IPR034732">
    <property type="entry name" value="EPHD"/>
</dbReference>
<sequence>MEVNVPSGSVCCFCLTTYEDEALYGKFYKIEEITTHYFCLLLSSKVQQRGSDNEGILGFLPMDIRNEVKRGKKLTCIYCGKRGATLSCHYSKCRSHFHLPCGRSRDTFHEFFGEFKSFCCRHRKTQRIKGDVLKAMSGKQSTCSICLESVPATPSPSTLWAPCCSKDAWFHRICIQRLALSAGYFFKCPLCNNTTRFIESMRTHGIWIPEQDAAWERDPERYEGLLQRHNSCDAKSCRCRHGRTHHVADTKWEIKLCAHCGSQGMHVQCGNLRLSQDWICSVCSNVSDTKEVRKTGKVSHSREAHLARNRDRRNLPLRPPQRVTRQRRPPEEEIEEREEEMSKEPLSVHSKSEISFSKTDKGASSTPQKDDSSRVISQSTEVSPAGRQPSPEEENSDVEILENSDDEIQILSTPNIRIIKTNSGISVPVMKVHASQPSGEDVVAAGEPCQAKSGPNQCASMGTEDDFDLLSVPSTSRIQNPSLQTVDEIIVGDEPLPSSQSEDDDDIIVEYEKKNSVSVICQTLDLPSRNTSSSENYTTAEASLQTNMPTKDTTQSKLDNTKEQNVDVTISFESIPSAQPELLDHNGPPTACETDVSVLTVCPTTREQSSQTHVPRREEFVETTELTNMFYDLSRAVHSASMVQQQQQQAAVSSLQPEMFMPTANVFQSVSPLAPNRTISTTTSTDSAAPGLSVSMQVDPATDMTAWRSKILNLVRGFPIDTQFTTSSSTAPNVSGISDELPTQVPLVSEGISMQSSDILPPNSLSSLASCNSRPQGTDCSSQRQISMGQAESSRMTSRQVLISLPDQPPQDDWSVEFGQVDANFIKDQQSLAEEQPDVVFERHPGSVPRGHIPWENHEESSSGSDEIIVVVDDQDDVGSNGGELKDKRKRKQKLVERCDYNQSFSASNPHRIGDPQRMDHFSATANGPGEHSPHPQSSAVTAVTGPGNIYIWVNPLLPAPLRPLKTSSQDFCNP</sequence>
<keyword evidence="6" id="KW-0833">Ubl conjugation pathway</keyword>
<feature type="region of interest" description="Disordered" evidence="10">
    <location>
        <begin position="294"/>
        <end position="405"/>
    </location>
</feature>
<feature type="compositionally biased region" description="Acidic residues" evidence="10">
    <location>
        <begin position="332"/>
        <end position="341"/>
    </location>
</feature>
<name>A0AAN9VM58_9ORTH</name>
<evidence type="ECO:0000313" key="14">
    <source>
        <dbReference type="Proteomes" id="UP001378592"/>
    </source>
</evidence>
<dbReference type="Pfam" id="PF13771">
    <property type="entry name" value="zf-HC5HC2H"/>
    <property type="match status" value="1"/>
</dbReference>
<evidence type="ECO:0000256" key="7">
    <source>
        <dbReference type="ARBA" id="ARBA00022833"/>
    </source>
</evidence>
<dbReference type="InterPro" id="IPR051188">
    <property type="entry name" value="PHD-type_Zinc_Finger"/>
</dbReference>